<dbReference type="KEGG" id="epa:110245323"/>
<dbReference type="PANTHER" id="PTHR12242">
    <property type="entry name" value="OS02G0130600 PROTEIN-RELATED"/>
    <property type="match status" value="1"/>
</dbReference>
<proteinExistence type="predicted"/>
<dbReference type="EnsemblMetazoa" id="XM_021051604.1">
    <property type="protein sequence ID" value="XP_020907263.1"/>
    <property type="gene ID" value="LOC110245323"/>
</dbReference>
<evidence type="ECO:0008006" key="4">
    <source>
        <dbReference type="Google" id="ProtNLM"/>
    </source>
</evidence>
<dbReference type="PANTHER" id="PTHR12242:SF1">
    <property type="entry name" value="MYND-TYPE DOMAIN-CONTAINING PROTEIN"/>
    <property type="match status" value="1"/>
</dbReference>
<keyword evidence="3" id="KW-1185">Reference proteome</keyword>
<evidence type="ECO:0000256" key="1">
    <source>
        <dbReference type="SAM" id="Phobius"/>
    </source>
</evidence>
<protein>
    <recommendedName>
        <fullName evidence="4">Protein rolling stone</fullName>
    </recommendedName>
</protein>
<dbReference type="Pfam" id="PF21534">
    <property type="entry name" value="Rost"/>
    <property type="match status" value="1"/>
</dbReference>
<feature type="transmembrane region" description="Helical" evidence="1">
    <location>
        <begin position="222"/>
        <end position="243"/>
    </location>
</feature>
<evidence type="ECO:0000313" key="3">
    <source>
        <dbReference type="Proteomes" id="UP000887567"/>
    </source>
</evidence>
<organism evidence="2 3">
    <name type="scientific">Exaiptasia diaphana</name>
    <name type="common">Tropical sea anemone</name>
    <name type="synonym">Aiptasia pulchella</name>
    <dbReference type="NCBI Taxonomy" id="2652724"/>
    <lineage>
        <taxon>Eukaryota</taxon>
        <taxon>Metazoa</taxon>
        <taxon>Cnidaria</taxon>
        <taxon>Anthozoa</taxon>
        <taxon>Hexacorallia</taxon>
        <taxon>Actiniaria</taxon>
        <taxon>Aiptasiidae</taxon>
        <taxon>Exaiptasia</taxon>
    </lineage>
</organism>
<keyword evidence="1" id="KW-0472">Membrane</keyword>
<dbReference type="RefSeq" id="XP_020907263.1">
    <property type="nucleotide sequence ID" value="XM_021051604.1"/>
</dbReference>
<feature type="transmembrane region" description="Helical" evidence="1">
    <location>
        <begin position="180"/>
        <end position="202"/>
    </location>
</feature>
<name>A0A913XNM4_EXADI</name>
<dbReference type="GeneID" id="110245323"/>
<feature type="transmembrane region" description="Helical" evidence="1">
    <location>
        <begin position="124"/>
        <end position="144"/>
    </location>
</feature>
<dbReference type="GO" id="GO:0016020">
    <property type="term" value="C:membrane"/>
    <property type="evidence" value="ECO:0007669"/>
    <property type="project" value="TreeGrafter"/>
</dbReference>
<feature type="transmembrane region" description="Helical" evidence="1">
    <location>
        <begin position="28"/>
        <end position="51"/>
    </location>
</feature>
<dbReference type="OMA" id="CCCQPLV"/>
<feature type="transmembrane region" description="Helical" evidence="1">
    <location>
        <begin position="71"/>
        <end position="92"/>
    </location>
</feature>
<dbReference type="OrthoDB" id="419711at2759"/>
<sequence>MLSFKQEFQLKNFKFNYRPVKDFVTSPWFPTPVLIIYRCVFAIYSTTWITYRLFAHDRFRKVVTMFYMTNWSYFTLINYFSISAGITIIHYIKKRQGKEHVIVDDVEKGQPRDDETRWYHKMQWFFYSVASTQAIGVTLFFWLFDYDGMGITLSDVNVHVLNSVFMLIDHSLSSMPVRVLHVVYPMAFILLYMIATVLYWALISKEYIYKKMDYSTNPGLAVGLLLAAMFIIAPVVHSFYYATYRLRAYLAAKLTKDDSEELGEEMQGK</sequence>
<evidence type="ECO:0000313" key="2">
    <source>
        <dbReference type="EnsemblMetazoa" id="XP_020907263.1"/>
    </source>
</evidence>
<dbReference type="Proteomes" id="UP000887567">
    <property type="component" value="Unplaced"/>
</dbReference>
<accession>A0A913XNM4</accession>
<dbReference type="AlphaFoldDB" id="A0A913XNM4"/>
<keyword evidence="1" id="KW-1133">Transmembrane helix</keyword>
<dbReference type="InterPro" id="IPR049352">
    <property type="entry name" value="Rost"/>
</dbReference>
<reference evidence="2" key="1">
    <citation type="submission" date="2022-11" db="UniProtKB">
        <authorList>
            <consortium name="EnsemblMetazoa"/>
        </authorList>
    </citation>
    <scope>IDENTIFICATION</scope>
</reference>
<keyword evidence="1" id="KW-0812">Transmembrane</keyword>